<sequence>MKDKISSWMNENRDYGIELLQRLVRCDSVQGNESTVQNIVEEELLQLELTVDRFIPSEDTINHPAFCANRTDFTESPNIVGVLKGSGGGRSLILNGHVDVVPPGNREDWNEDPYSGQVKDGRVYGRGATDMKGGNTSMLLALKCLKELGITLKGDLIFESVVEEESGGTGTLATIQRGYRADAALIPEPTKMKVFPKQQGSMWFRVTITGRAAHGGTRYEGISALEKSVAIIQAIQNLEKLRNKRIKDPLYSNIPIPVPINIGKISGGDWPSSVPDLVTLEGRMGVIPGESMDDAKEEMTHALKDINDSWLKDHPVSLEWFGARWLPGEVAEDHPLVGIIGEHYSRMTGEELTIEASPWGTDGGLLNEVGKTPSIVFGPGETSVAHFANEYIAIDQMMLAAELFVHIIIDWCNQKSG</sequence>
<dbReference type="InterPro" id="IPR036264">
    <property type="entry name" value="Bact_exopeptidase_dim_dom"/>
</dbReference>
<accession>A0ABU0K116</accession>
<keyword evidence="5 9" id="KW-0378">Hydrolase</keyword>
<dbReference type="SUPFAM" id="SSF55031">
    <property type="entry name" value="Bacterial exopeptidase dimerisation domain"/>
    <property type="match status" value="1"/>
</dbReference>
<protein>
    <submittedName>
        <fullName evidence="9">Acetylornithine deacetylase</fullName>
        <ecNumber evidence="9">3.5.1.16</ecNumber>
    </submittedName>
</protein>
<evidence type="ECO:0000256" key="4">
    <source>
        <dbReference type="ARBA" id="ARBA00022723"/>
    </source>
</evidence>
<evidence type="ECO:0000256" key="2">
    <source>
        <dbReference type="ARBA" id="ARBA00001947"/>
    </source>
</evidence>
<dbReference type="SUPFAM" id="SSF53187">
    <property type="entry name" value="Zn-dependent exopeptidases"/>
    <property type="match status" value="1"/>
</dbReference>
<dbReference type="Gene3D" id="3.30.70.360">
    <property type="match status" value="1"/>
</dbReference>
<dbReference type="Proteomes" id="UP001226720">
    <property type="component" value="Unassembled WGS sequence"/>
</dbReference>
<comment type="cofactor">
    <cofactor evidence="1">
        <name>Co(2+)</name>
        <dbReference type="ChEBI" id="CHEBI:48828"/>
    </cofactor>
</comment>
<evidence type="ECO:0000313" key="9">
    <source>
        <dbReference type="EMBL" id="MDQ0483006.1"/>
    </source>
</evidence>
<dbReference type="InterPro" id="IPR011650">
    <property type="entry name" value="Peptidase_M20_dimer"/>
</dbReference>
<dbReference type="Gene3D" id="3.40.630.10">
    <property type="entry name" value="Zn peptidases"/>
    <property type="match status" value="1"/>
</dbReference>
<keyword evidence="10" id="KW-1185">Reference proteome</keyword>
<evidence type="ECO:0000256" key="1">
    <source>
        <dbReference type="ARBA" id="ARBA00001941"/>
    </source>
</evidence>
<keyword evidence="6" id="KW-0862">Zinc</keyword>
<dbReference type="NCBIfam" id="TIGR01910">
    <property type="entry name" value="DapE-ArgE"/>
    <property type="match status" value="1"/>
</dbReference>
<evidence type="ECO:0000256" key="7">
    <source>
        <dbReference type="ARBA" id="ARBA00023285"/>
    </source>
</evidence>
<gene>
    <name evidence="9" type="ORF">QO000_001978</name>
</gene>
<organism evidence="9 10">
    <name type="scientific">Guptibacillus hwajinpoensis</name>
    <dbReference type="NCBI Taxonomy" id="208199"/>
    <lineage>
        <taxon>Bacteria</taxon>
        <taxon>Bacillati</taxon>
        <taxon>Bacillota</taxon>
        <taxon>Bacilli</taxon>
        <taxon>Bacillales</taxon>
        <taxon>Guptibacillaceae</taxon>
        <taxon>Guptibacillus</taxon>
    </lineage>
</organism>
<keyword evidence="4" id="KW-0479">Metal-binding</keyword>
<dbReference type="RefSeq" id="WP_370874618.1">
    <property type="nucleotide sequence ID" value="NZ_JAQRMZ010000003.1"/>
</dbReference>
<dbReference type="InterPro" id="IPR010182">
    <property type="entry name" value="ArgE/DapE"/>
</dbReference>
<proteinExistence type="inferred from homology"/>
<feature type="domain" description="Peptidase M20 dimerisation" evidence="8">
    <location>
        <begin position="198"/>
        <end position="307"/>
    </location>
</feature>
<evidence type="ECO:0000259" key="8">
    <source>
        <dbReference type="Pfam" id="PF07687"/>
    </source>
</evidence>
<evidence type="ECO:0000313" key="10">
    <source>
        <dbReference type="Proteomes" id="UP001226720"/>
    </source>
</evidence>
<dbReference type="Pfam" id="PF01546">
    <property type="entry name" value="Peptidase_M20"/>
    <property type="match status" value="1"/>
</dbReference>
<dbReference type="GO" id="GO:0008777">
    <property type="term" value="F:acetylornithine deacetylase activity"/>
    <property type="evidence" value="ECO:0007669"/>
    <property type="project" value="UniProtKB-EC"/>
</dbReference>
<dbReference type="PANTHER" id="PTHR43808">
    <property type="entry name" value="ACETYLORNITHINE DEACETYLASE"/>
    <property type="match status" value="1"/>
</dbReference>
<dbReference type="InterPro" id="IPR050072">
    <property type="entry name" value="Peptidase_M20A"/>
</dbReference>
<keyword evidence="7" id="KW-0170">Cobalt</keyword>
<dbReference type="EC" id="3.5.1.16" evidence="9"/>
<dbReference type="EMBL" id="JAUSWM010000003">
    <property type="protein sequence ID" value="MDQ0483006.1"/>
    <property type="molecule type" value="Genomic_DNA"/>
</dbReference>
<evidence type="ECO:0000256" key="3">
    <source>
        <dbReference type="ARBA" id="ARBA00006247"/>
    </source>
</evidence>
<comment type="similarity">
    <text evidence="3">Belongs to the peptidase M20A family.</text>
</comment>
<reference evidence="9" key="1">
    <citation type="submission" date="2023-07" db="EMBL/GenBank/DDBJ databases">
        <title>Genomic Encyclopedia of Type Strains, Phase IV (KMG-IV): sequencing the most valuable type-strain genomes for metagenomic binning, comparative biology and taxonomic classification.</title>
        <authorList>
            <person name="Goeker M."/>
        </authorList>
    </citation>
    <scope>NUCLEOTIDE SEQUENCE [LARGE SCALE GENOMIC DNA]</scope>
    <source>
        <strain evidence="9">JSM 076093</strain>
    </source>
</reference>
<name>A0ABU0K116_9BACL</name>
<comment type="caution">
    <text evidence="9">The sequence shown here is derived from an EMBL/GenBank/DDBJ whole genome shotgun (WGS) entry which is preliminary data.</text>
</comment>
<dbReference type="Pfam" id="PF07687">
    <property type="entry name" value="M20_dimer"/>
    <property type="match status" value="1"/>
</dbReference>
<evidence type="ECO:0000256" key="5">
    <source>
        <dbReference type="ARBA" id="ARBA00022801"/>
    </source>
</evidence>
<dbReference type="InterPro" id="IPR002933">
    <property type="entry name" value="Peptidase_M20"/>
</dbReference>
<dbReference type="NCBIfam" id="NF005373">
    <property type="entry name" value="PRK06915.1"/>
    <property type="match status" value="1"/>
</dbReference>
<evidence type="ECO:0000256" key="6">
    <source>
        <dbReference type="ARBA" id="ARBA00022833"/>
    </source>
</evidence>
<comment type="cofactor">
    <cofactor evidence="2">
        <name>Zn(2+)</name>
        <dbReference type="ChEBI" id="CHEBI:29105"/>
    </cofactor>
</comment>
<dbReference type="GeneID" id="301326699"/>
<dbReference type="PANTHER" id="PTHR43808:SF25">
    <property type="entry name" value="PEPTIDASE M20 DIMERISATION DOMAIN-CONTAINING PROTEIN"/>
    <property type="match status" value="1"/>
</dbReference>